<reference evidence="2 3" key="1">
    <citation type="submission" date="2017-11" db="EMBL/GenBank/DDBJ databases">
        <title>Isolation and Characterization of Family Methanocellaceae Species from Potential Methane Hydrate Area Offshore Southwestern Taiwan.</title>
        <authorList>
            <person name="Zhang W.-L."/>
            <person name="Chen W.-C."/>
            <person name="Lai M.-C."/>
            <person name="Chen S.-C."/>
        </authorList>
    </citation>
    <scope>NUCLEOTIDE SEQUENCE [LARGE SCALE GENOMIC DNA]</scope>
    <source>
        <strain evidence="2 3">CWC-04</strain>
    </source>
</reference>
<gene>
    <name evidence="2" type="ORF">CUJ83_08910</name>
</gene>
<evidence type="ECO:0008006" key="4">
    <source>
        <dbReference type="Google" id="ProtNLM"/>
    </source>
</evidence>
<dbReference type="EMBL" id="PGCK01000007">
    <property type="protein sequence ID" value="MCD1295116.1"/>
    <property type="molecule type" value="Genomic_DNA"/>
</dbReference>
<keyword evidence="3" id="KW-1185">Reference proteome</keyword>
<name>A0AAP2RE47_9EURY</name>
<keyword evidence="1" id="KW-0472">Membrane</keyword>
<keyword evidence="1" id="KW-1133">Transmembrane helix</keyword>
<keyword evidence="1" id="KW-0812">Transmembrane</keyword>
<feature type="transmembrane region" description="Helical" evidence="1">
    <location>
        <begin position="268"/>
        <end position="286"/>
    </location>
</feature>
<proteinExistence type="predicted"/>
<dbReference type="RefSeq" id="WP_230741967.1">
    <property type="nucleotide sequence ID" value="NZ_PGCK01000007.1"/>
</dbReference>
<sequence length="294" mass="31694">MNKSVPVIIGFLAILILSANAIADDNAYNKLAIHTSQPCLRAGMDDNLTITVTLMNGNERVNMADVPIFLKVLKDENAISVDRLMIITDDTGSAFASVKLADGYEISGKDLPLLIQITASADRHMTSTNINITDMGSINGYVIDDRSNTILNASIKVYSQDGTWASYIGDGEPFYSSNGTNAPMGTYSIEGIPLGTGKFDIVAEKNGYTGSIVFNGIEKELTRDIIIRDFIDDAATPVPYVTGMTNSGATVQPSDNTEKESVPMPTPMTNTVLIVIAIVTVAYAGLKVYRKMFR</sequence>
<accession>A0AAP2RE47</accession>
<evidence type="ECO:0000256" key="1">
    <source>
        <dbReference type="SAM" id="Phobius"/>
    </source>
</evidence>
<dbReference type="Proteomes" id="UP001320159">
    <property type="component" value="Unassembled WGS sequence"/>
</dbReference>
<protein>
    <recommendedName>
        <fullName evidence="4">Carboxypeptidase regulatory-like domain-containing protein</fullName>
    </recommendedName>
</protein>
<dbReference type="AlphaFoldDB" id="A0AAP2RE47"/>
<evidence type="ECO:0000313" key="2">
    <source>
        <dbReference type="EMBL" id="MCD1295116.1"/>
    </source>
</evidence>
<comment type="caution">
    <text evidence="2">The sequence shown here is derived from an EMBL/GenBank/DDBJ whole genome shotgun (WGS) entry which is preliminary data.</text>
</comment>
<organism evidence="2 3">
    <name type="scientific">Methanooceanicella nereidis</name>
    <dbReference type="NCBI Taxonomy" id="2052831"/>
    <lineage>
        <taxon>Archaea</taxon>
        <taxon>Methanobacteriati</taxon>
        <taxon>Methanobacteriota</taxon>
        <taxon>Stenosarchaea group</taxon>
        <taxon>Methanomicrobia</taxon>
        <taxon>Methanocellales</taxon>
        <taxon>Methanocellaceae</taxon>
        <taxon>Methanooceanicella</taxon>
    </lineage>
</organism>
<evidence type="ECO:0000313" key="3">
    <source>
        <dbReference type="Proteomes" id="UP001320159"/>
    </source>
</evidence>